<feature type="compositionally biased region" description="Acidic residues" evidence="7">
    <location>
        <begin position="851"/>
        <end position="860"/>
    </location>
</feature>
<gene>
    <name evidence="13" type="ORF">CPB83DRAFT_813842</name>
</gene>
<feature type="transmembrane region" description="Helical" evidence="8">
    <location>
        <begin position="693"/>
        <end position="715"/>
    </location>
</feature>
<accession>A0A9P6JQF1</accession>
<dbReference type="OrthoDB" id="1076608at2759"/>
<feature type="domain" description="CSC1/OSCA1-like N-terminal transmembrane" evidence="11">
    <location>
        <begin position="17"/>
        <end position="167"/>
    </location>
</feature>
<dbReference type="InterPro" id="IPR032880">
    <property type="entry name" value="CSC1/OSCA1-like_N"/>
</dbReference>
<dbReference type="Pfam" id="PF02714">
    <property type="entry name" value="RSN1_7TM"/>
    <property type="match status" value="1"/>
</dbReference>
<evidence type="ECO:0000256" key="5">
    <source>
        <dbReference type="ARBA" id="ARBA00022989"/>
    </source>
</evidence>
<feature type="domain" description="CSC1/OSCA1-like 7TM region" evidence="9">
    <location>
        <begin position="405"/>
        <end position="678"/>
    </location>
</feature>
<organism evidence="13 14">
    <name type="scientific">Crepidotus variabilis</name>
    <dbReference type="NCBI Taxonomy" id="179855"/>
    <lineage>
        <taxon>Eukaryota</taxon>
        <taxon>Fungi</taxon>
        <taxon>Dikarya</taxon>
        <taxon>Basidiomycota</taxon>
        <taxon>Agaricomycotina</taxon>
        <taxon>Agaricomycetes</taxon>
        <taxon>Agaricomycetidae</taxon>
        <taxon>Agaricales</taxon>
        <taxon>Agaricineae</taxon>
        <taxon>Crepidotaceae</taxon>
        <taxon>Crepidotus</taxon>
    </lineage>
</organism>
<dbReference type="InterPro" id="IPR003864">
    <property type="entry name" value="CSC1/OSCA1-like_7TM"/>
</dbReference>
<feature type="transmembrane region" description="Helical" evidence="8">
    <location>
        <begin position="455"/>
        <end position="479"/>
    </location>
</feature>
<feature type="transmembrane region" description="Helical" evidence="8">
    <location>
        <begin position="499"/>
        <end position="521"/>
    </location>
</feature>
<evidence type="ECO:0000256" key="6">
    <source>
        <dbReference type="ARBA" id="ARBA00023136"/>
    </source>
</evidence>
<dbReference type="EMBL" id="MU157852">
    <property type="protein sequence ID" value="KAF9528530.1"/>
    <property type="molecule type" value="Genomic_DNA"/>
</dbReference>
<feature type="transmembrane region" description="Helical" evidence="8">
    <location>
        <begin position="544"/>
        <end position="570"/>
    </location>
</feature>
<dbReference type="Proteomes" id="UP000807306">
    <property type="component" value="Unassembled WGS sequence"/>
</dbReference>
<dbReference type="AlphaFoldDB" id="A0A9P6JQF1"/>
<feature type="domain" description="CSC1/OSCA1-like cytosolic" evidence="12">
    <location>
        <begin position="190"/>
        <end position="393"/>
    </location>
</feature>
<dbReference type="Pfam" id="PF13967">
    <property type="entry name" value="RSN1_TM"/>
    <property type="match status" value="1"/>
</dbReference>
<comment type="subcellular location">
    <subcellularLocation>
        <location evidence="1">Membrane</location>
        <topology evidence="1">Multi-pass membrane protein</topology>
    </subcellularLocation>
</comment>
<dbReference type="InterPro" id="IPR027815">
    <property type="entry name" value="CSC1/OSCA1-like_cyt"/>
</dbReference>
<dbReference type="PANTHER" id="PTHR13018">
    <property type="entry name" value="PROBABLE MEMBRANE PROTEIN DUF221-RELATED"/>
    <property type="match status" value="1"/>
</dbReference>
<feature type="transmembrane region" description="Helical" evidence="8">
    <location>
        <begin position="20"/>
        <end position="39"/>
    </location>
</feature>
<reference evidence="13" key="1">
    <citation type="submission" date="2020-11" db="EMBL/GenBank/DDBJ databases">
        <authorList>
            <consortium name="DOE Joint Genome Institute"/>
            <person name="Ahrendt S."/>
            <person name="Riley R."/>
            <person name="Andreopoulos W."/>
            <person name="Labutti K."/>
            <person name="Pangilinan J."/>
            <person name="Ruiz-Duenas F.J."/>
            <person name="Barrasa J.M."/>
            <person name="Sanchez-Garcia M."/>
            <person name="Camarero S."/>
            <person name="Miyauchi S."/>
            <person name="Serrano A."/>
            <person name="Linde D."/>
            <person name="Babiker R."/>
            <person name="Drula E."/>
            <person name="Ayuso-Fernandez I."/>
            <person name="Pacheco R."/>
            <person name="Padilla G."/>
            <person name="Ferreira P."/>
            <person name="Barriuso J."/>
            <person name="Kellner H."/>
            <person name="Castanera R."/>
            <person name="Alfaro M."/>
            <person name="Ramirez L."/>
            <person name="Pisabarro A.G."/>
            <person name="Kuo A."/>
            <person name="Tritt A."/>
            <person name="Lipzen A."/>
            <person name="He G."/>
            <person name="Yan M."/>
            <person name="Ng V."/>
            <person name="Cullen D."/>
            <person name="Martin F."/>
            <person name="Rosso M.-N."/>
            <person name="Henrissat B."/>
            <person name="Hibbett D."/>
            <person name="Martinez A.T."/>
            <person name="Grigoriev I.V."/>
        </authorList>
    </citation>
    <scope>NUCLEOTIDE SEQUENCE</scope>
    <source>
        <strain evidence="13">CBS 506.95</strain>
    </source>
</reference>
<evidence type="ECO:0000259" key="9">
    <source>
        <dbReference type="Pfam" id="PF02714"/>
    </source>
</evidence>
<evidence type="ECO:0000313" key="13">
    <source>
        <dbReference type="EMBL" id="KAF9528530.1"/>
    </source>
</evidence>
<evidence type="ECO:0000256" key="7">
    <source>
        <dbReference type="SAM" id="MobiDB-lite"/>
    </source>
</evidence>
<evidence type="ECO:0000256" key="2">
    <source>
        <dbReference type="ARBA" id="ARBA00007779"/>
    </source>
</evidence>
<dbReference type="Pfam" id="PF12621">
    <property type="entry name" value="PHM7_ext"/>
    <property type="match status" value="1"/>
</dbReference>
<feature type="transmembrane region" description="Helical" evidence="8">
    <location>
        <begin position="611"/>
        <end position="636"/>
    </location>
</feature>
<evidence type="ECO:0000259" key="10">
    <source>
        <dbReference type="Pfam" id="PF12621"/>
    </source>
</evidence>
<feature type="transmembrane region" description="Helical" evidence="8">
    <location>
        <begin position="656"/>
        <end position="681"/>
    </location>
</feature>
<comment type="similarity">
    <text evidence="2">Belongs to the CSC1 (TC 1.A.17) family.</text>
</comment>
<sequence>MSAINPDTQTKNNTTPAFLTALWVNAALLAVEVGAFTLLKQKLWRIYAPRTVLPPPEKRAQELPKGFWRWIPAVLLSPTEDIIEKNGLDAYMFIRFIRLLIMIFSVFTFLTFASVIPADAVGIGSDQDLNRISWTNITDPRDQIRFTTHVVVVWILTAFVLYMINREMLIFVHLRHQFLISKSHSRLAQARTVLVLPVPEELANEHDLRTFASFVPGGIDRVWIYRDTKELNKLFERRVDACKKLESAESKILKTATMAWRLREKQHKKTQKRKLKDEEEVDAPLVMPPPSREFLDDLVPSIDRPKHKTGLLGLLGEKVDTIDWCKEEVARLNREIKDAREHVVKGKFLGSAFIRCNLQLGAHVLAQCLSYHEPLKMYSKTMEAHPKDIVWRNLDDGALEMTTRYITSWAATFGLILAWAVPATFVGSLSNLSLVCTQYKWLNWACRLPKYGQGFIQGVLPPLILTIFFALLPLVLRALAWYECIPRYSLISISVYKRFFLFLLIHGFLITTVSSGITATIEDIVKNPTDAVQKLASSLPQSSIFFLTYMVTQGLAGAGSALVQLGPLLLHYIRKWFLGRTPRQAYGVTFRMPSCDFGTTLPRFSLLASICFAYSVLAPFINLLALLSFIMFYLTYKFLFTQVFDQPDEMETGGLYFPMAIGNLFVGLYIEHICLICLLVLKANAADNHYRIEAIVQAVFIVVLLVLTAFAHIFILHSYAPLGTYLPMSLATKKMAQRYAKQKGKSGDEAENDDIELDLFSNRHRGRNVRRRLKTTAKKIEGKMGQTEGKIILPNGAVLSRRGSERSNHSKASTSSKDSKKSNKSKASKKSGKSSLKRPVIDDAAPALRDEDSEEEDDEPNDHAFDHPSAYVDQAWVWIPKDDLGLSEILVQELRKLGVDASDVGASMDHKGIVEVTRNPPDEDWNGGHDM</sequence>
<dbReference type="Pfam" id="PF14703">
    <property type="entry name" value="PHM7_cyt"/>
    <property type="match status" value="1"/>
</dbReference>
<dbReference type="GO" id="GO:0005227">
    <property type="term" value="F:calcium-activated cation channel activity"/>
    <property type="evidence" value="ECO:0007669"/>
    <property type="project" value="InterPro"/>
</dbReference>
<dbReference type="InterPro" id="IPR022257">
    <property type="entry name" value="PHM7_ext"/>
</dbReference>
<dbReference type="InterPro" id="IPR045122">
    <property type="entry name" value="Csc1-like"/>
</dbReference>
<evidence type="ECO:0000259" key="12">
    <source>
        <dbReference type="Pfam" id="PF14703"/>
    </source>
</evidence>
<name>A0A9P6JQF1_9AGAR</name>
<keyword evidence="5 8" id="KW-1133">Transmembrane helix</keyword>
<feature type="compositionally biased region" description="Basic residues" evidence="7">
    <location>
        <begin position="822"/>
        <end position="836"/>
    </location>
</feature>
<keyword evidence="6 8" id="KW-0472">Membrane</keyword>
<feature type="domain" description="10TM putative phosphate transporter extracellular tail" evidence="10">
    <location>
        <begin position="851"/>
        <end position="922"/>
    </location>
</feature>
<keyword evidence="3" id="KW-0813">Transport</keyword>
<feature type="transmembrane region" description="Helical" evidence="8">
    <location>
        <begin position="99"/>
        <end position="124"/>
    </location>
</feature>
<dbReference type="GO" id="GO:0005886">
    <property type="term" value="C:plasma membrane"/>
    <property type="evidence" value="ECO:0007669"/>
    <property type="project" value="TreeGrafter"/>
</dbReference>
<evidence type="ECO:0000256" key="1">
    <source>
        <dbReference type="ARBA" id="ARBA00004141"/>
    </source>
</evidence>
<keyword evidence="4 8" id="KW-0812">Transmembrane</keyword>
<keyword evidence="14" id="KW-1185">Reference proteome</keyword>
<feature type="transmembrane region" description="Helical" evidence="8">
    <location>
        <begin position="144"/>
        <end position="164"/>
    </location>
</feature>
<evidence type="ECO:0000259" key="11">
    <source>
        <dbReference type="Pfam" id="PF13967"/>
    </source>
</evidence>
<feature type="region of interest" description="Disordered" evidence="7">
    <location>
        <begin position="911"/>
        <end position="931"/>
    </location>
</feature>
<feature type="transmembrane region" description="Helical" evidence="8">
    <location>
        <begin position="409"/>
        <end position="435"/>
    </location>
</feature>
<protein>
    <submittedName>
        <fullName evidence="13">DUF221 family protein</fullName>
    </submittedName>
</protein>
<evidence type="ECO:0000256" key="8">
    <source>
        <dbReference type="SAM" id="Phobius"/>
    </source>
</evidence>
<evidence type="ECO:0000256" key="4">
    <source>
        <dbReference type="ARBA" id="ARBA00022692"/>
    </source>
</evidence>
<feature type="region of interest" description="Disordered" evidence="7">
    <location>
        <begin position="794"/>
        <end position="867"/>
    </location>
</feature>
<dbReference type="PANTHER" id="PTHR13018:SF143">
    <property type="entry name" value="CSC1_OSCA1-LIKE 7TM REGION DOMAIN-CONTAINING PROTEIN"/>
    <property type="match status" value="1"/>
</dbReference>
<evidence type="ECO:0000313" key="14">
    <source>
        <dbReference type="Proteomes" id="UP000807306"/>
    </source>
</evidence>
<comment type="caution">
    <text evidence="13">The sequence shown here is derived from an EMBL/GenBank/DDBJ whole genome shotgun (WGS) entry which is preliminary data.</text>
</comment>
<evidence type="ECO:0000256" key="3">
    <source>
        <dbReference type="ARBA" id="ARBA00022448"/>
    </source>
</evidence>
<proteinExistence type="inferred from homology"/>